<feature type="disulfide bond" evidence="6">
    <location>
        <begin position="115"/>
        <end position="124"/>
    </location>
</feature>
<sequence length="350" mass="36970">MTDRCTFSLVRGRSVLHRDGARCCSPVQTSGSSSKPERLSSAGRVTVDYKRRKVKSFQHDRSQSDAELLRHIGANPDGRERTVSSAWSSPAAGTARNGGTCREADGSAGPSSCSCPPGSSGDFCEAVDRCRPNPCLNGGNCTALGAAFTCACPLGFSGSTCGAAAPSPCAGRPCADRGACVGRPDGSFRCACHKRFTGPTCALRKVGARPADRRVFALTPQHYALPAHSFHQLLRPPDRDLLKVTLRDAARPPGVLAAHGQLVCFGVLALLTCSVILGTTGIVFFGRCAAWRANAKYSQLLRQQRERLLGGAGAAGREEEAGPEEAGRSVNLILPEKIRLASFGRHYTSI</sequence>
<feature type="transmembrane region" description="Helical" evidence="8">
    <location>
        <begin position="265"/>
        <end position="286"/>
    </location>
</feature>
<dbReference type="GO" id="GO:0005886">
    <property type="term" value="C:plasma membrane"/>
    <property type="evidence" value="ECO:0007669"/>
    <property type="project" value="TreeGrafter"/>
</dbReference>
<reference evidence="10 11" key="1">
    <citation type="submission" date="2019-03" db="EMBL/GenBank/DDBJ databases">
        <title>First draft genome of Liparis tanakae, snailfish: a comprehensive survey of snailfish specific genes.</title>
        <authorList>
            <person name="Kim W."/>
            <person name="Song I."/>
            <person name="Jeong J.-H."/>
            <person name="Kim D."/>
            <person name="Kim S."/>
            <person name="Ryu S."/>
            <person name="Song J.Y."/>
            <person name="Lee S.K."/>
        </authorList>
    </citation>
    <scope>NUCLEOTIDE SEQUENCE [LARGE SCALE GENOMIC DNA]</scope>
    <source>
        <tissue evidence="10">Muscle</tissue>
    </source>
</reference>
<feature type="domain" description="EGF-like" evidence="9">
    <location>
        <begin position="87"/>
        <end position="125"/>
    </location>
</feature>
<evidence type="ECO:0000256" key="4">
    <source>
        <dbReference type="ARBA" id="ARBA00023157"/>
    </source>
</evidence>
<keyword evidence="5" id="KW-0325">Glycoprotein</keyword>
<feature type="disulfide bond" evidence="6">
    <location>
        <begin position="192"/>
        <end position="201"/>
    </location>
</feature>
<dbReference type="Pfam" id="PF00008">
    <property type="entry name" value="EGF"/>
    <property type="match status" value="1"/>
</dbReference>
<dbReference type="EMBL" id="SRLO01001546">
    <property type="protein sequence ID" value="TNN36995.1"/>
    <property type="molecule type" value="Genomic_DNA"/>
</dbReference>
<evidence type="ECO:0000256" key="6">
    <source>
        <dbReference type="PROSITE-ProRule" id="PRU00076"/>
    </source>
</evidence>
<name>A0A4Z2F7L3_9TELE</name>
<keyword evidence="8" id="KW-0472">Membrane</keyword>
<organism evidence="10 11">
    <name type="scientific">Liparis tanakae</name>
    <name type="common">Tanaka's snailfish</name>
    <dbReference type="NCBI Taxonomy" id="230148"/>
    <lineage>
        <taxon>Eukaryota</taxon>
        <taxon>Metazoa</taxon>
        <taxon>Chordata</taxon>
        <taxon>Craniata</taxon>
        <taxon>Vertebrata</taxon>
        <taxon>Euteleostomi</taxon>
        <taxon>Actinopterygii</taxon>
        <taxon>Neopterygii</taxon>
        <taxon>Teleostei</taxon>
        <taxon>Neoteleostei</taxon>
        <taxon>Acanthomorphata</taxon>
        <taxon>Eupercaria</taxon>
        <taxon>Perciformes</taxon>
        <taxon>Cottioidei</taxon>
        <taxon>Cottales</taxon>
        <taxon>Liparidae</taxon>
        <taxon>Liparis</taxon>
    </lineage>
</organism>
<feature type="disulfide bond" evidence="6">
    <location>
        <begin position="152"/>
        <end position="161"/>
    </location>
</feature>
<dbReference type="GO" id="GO:0005509">
    <property type="term" value="F:calcium ion binding"/>
    <property type="evidence" value="ECO:0007669"/>
    <property type="project" value="InterPro"/>
</dbReference>
<keyword evidence="1 6" id="KW-0245">EGF-like domain</keyword>
<dbReference type="PROSITE" id="PS01186">
    <property type="entry name" value="EGF_2"/>
    <property type="match status" value="1"/>
</dbReference>
<feature type="region of interest" description="Disordered" evidence="7">
    <location>
        <begin position="23"/>
        <end position="44"/>
    </location>
</feature>
<comment type="caution">
    <text evidence="6">Lacks conserved residue(s) required for the propagation of feature annotation.</text>
</comment>
<dbReference type="GO" id="GO:0007157">
    <property type="term" value="P:heterophilic cell-cell adhesion via plasma membrane cell adhesion molecules"/>
    <property type="evidence" value="ECO:0007669"/>
    <property type="project" value="TreeGrafter"/>
</dbReference>
<dbReference type="PROSITE" id="PS50026">
    <property type="entry name" value="EGF_3"/>
    <property type="match status" value="3"/>
</dbReference>
<dbReference type="SUPFAM" id="SSF57196">
    <property type="entry name" value="EGF/Laminin"/>
    <property type="match status" value="2"/>
</dbReference>
<dbReference type="InterPro" id="IPR000742">
    <property type="entry name" value="EGF"/>
</dbReference>
<dbReference type="SMART" id="SM00179">
    <property type="entry name" value="EGF_CA"/>
    <property type="match status" value="2"/>
</dbReference>
<accession>A0A4Z2F7L3</accession>
<dbReference type="PROSITE" id="PS00022">
    <property type="entry name" value="EGF_1"/>
    <property type="match status" value="3"/>
</dbReference>
<feature type="domain" description="EGF-like" evidence="9">
    <location>
        <begin position="126"/>
        <end position="162"/>
    </location>
</feature>
<evidence type="ECO:0000313" key="10">
    <source>
        <dbReference type="EMBL" id="TNN36995.1"/>
    </source>
</evidence>
<evidence type="ECO:0000256" key="1">
    <source>
        <dbReference type="ARBA" id="ARBA00022536"/>
    </source>
</evidence>
<dbReference type="Gene3D" id="2.10.25.10">
    <property type="entry name" value="Laminin"/>
    <property type="match status" value="3"/>
</dbReference>
<dbReference type="GO" id="GO:0045197">
    <property type="term" value="P:establishment or maintenance of epithelial cell apical/basal polarity"/>
    <property type="evidence" value="ECO:0007669"/>
    <property type="project" value="TreeGrafter"/>
</dbReference>
<dbReference type="CDD" id="cd00054">
    <property type="entry name" value="EGF_CA"/>
    <property type="match status" value="2"/>
</dbReference>
<comment type="caution">
    <text evidence="10">The sequence shown here is derived from an EMBL/GenBank/DDBJ whole genome shotgun (WGS) entry which is preliminary data.</text>
</comment>
<dbReference type="InterPro" id="IPR001881">
    <property type="entry name" value="EGF-like_Ca-bd_dom"/>
</dbReference>
<protein>
    <submittedName>
        <fullName evidence="10">Protein delta 1</fullName>
    </submittedName>
</protein>
<evidence type="ECO:0000259" key="9">
    <source>
        <dbReference type="PROSITE" id="PS50026"/>
    </source>
</evidence>
<keyword evidence="8" id="KW-0812">Transmembrane</keyword>
<feature type="region of interest" description="Disordered" evidence="7">
    <location>
        <begin position="73"/>
        <end position="100"/>
    </location>
</feature>
<dbReference type="GO" id="GO:0032991">
    <property type="term" value="C:protein-containing complex"/>
    <property type="evidence" value="ECO:0007669"/>
    <property type="project" value="TreeGrafter"/>
</dbReference>
<keyword evidence="4 6" id="KW-1015">Disulfide bond</keyword>
<keyword evidence="2" id="KW-0732">Signal</keyword>
<evidence type="ECO:0000313" key="11">
    <source>
        <dbReference type="Proteomes" id="UP000314294"/>
    </source>
</evidence>
<evidence type="ECO:0000256" key="2">
    <source>
        <dbReference type="ARBA" id="ARBA00022729"/>
    </source>
</evidence>
<dbReference type="InterPro" id="IPR051022">
    <property type="entry name" value="Notch_Cell-Fate_Det"/>
</dbReference>
<evidence type="ECO:0000256" key="3">
    <source>
        <dbReference type="ARBA" id="ARBA00022737"/>
    </source>
</evidence>
<dbReference type="PANTHER" id="PTHR24049:SF22">
    <property type="entry name" value="DROSOPHILA CRUMBS HOMOLOG"/>
    <property type="match status" value="1"/>
</dbReference>
<dbReference type="AlphaFoldDB" id="A0A4Z2F7L3"/>
<keyword evidence="11" id="KW-1185">Reference proteome</keyword>
<evidence type="ECO:0000256" key="8">
    <source>
        <dbReference type="SAM" id="Phobius"/>
    </source>
</evidence>
<keyword evidence="3" id="KW-0677">Repeat</keyword>
<dbReference type="PANTHER" id="PTHR24049">
    <property type="entry name" value="CRUMBS FAMILY MEMBER"/>
    <property type="match status" value="1"/>
</dbReference>
<dbReference type="FunFam" id="2.10.25.10:FF:000321">
    <property type="entry name" value="Protein delta homolog 1"/>
    <property type="match status" value="1"/>
</dbReference>
<proteinExistence type="predicted"/>
<keyword evidence="8" id="KW-1133">Transmembrane helix</keyword>
<evidence type="ECO:0000256" key="7">
    <source>
        <dbReference type="SAM" id="MobiDB-lite"/>
    </source>
</evidence>
<feature type="domain" description="EGF-like" evidence="9">
    <location>
        <begin position="165"/>
        <end position="202"/>
    </location>
</feature>
<dbReference type="Proteomes" id="UP000314294">
    <property type="component" value="Unassembled WGS sequence"/>
</dbReference>
<dbReference type="SMART" id="SM00181">
    <property type="entry name" value="EGF"/>
    <property type="match status" value="3"/>
</dbReference>
<gene>
    <name evidence="10" type="primary">Dlk1</name>
    <name evidence="10" type="ORF">EYF80_052848</name>
</gene>
<dbReference type="OrthoDB" id="6130531at2759"/>
<evidence type="ECO:0000256" key="5">
    <source>
        <dbReference type="ARBA" id="ARBA00023180"/>
    </source>
</evidence>